<keyword evidence="11" id="KW-1185">Reference proteome</keyword>
<evidence type="ECO:0000313" key="10">
    <source>
        <dbReference type="EMBL" id="MFD1933069.1"/>
    </source>
</evidence>
<protein>
    <recommendedName>
        <fullName evidence="1">non-specific serine/threonine protein kinase</fullName>
        <ecNumber evidence="1">2.7.11.1</ecNumber>
    </recommendedName>
</protein>
<evidence type="ECO:0000313" key="11">
    <source>
        <dbReference type="Proteomes" id="UP001597368"/>
    </source>
</evidence>
<feature type="compositionally biased region" description="Basic and acidic residues" evidence="8">
    <location>
        <begin position="404"/>
        <end position="456"/>
    </location>
</feature>
<dbReference type="Pfam" id="PF00069">
    <property type="entry name" value="Pkinase"/>
    <property type="match status" value="1"/>
</dbReference>
<keyword evidence="2" id="KW-0723">Serine/threonine-protein kinase</keyword>
<feature type="region of interest" description="Disordered" evidence="8">
    <location>
        <begin position="283"/>
        <end position="338"/>
    </location>
</feature>
<dbReference type="CDD" id="cd14014">
    <property type="entry name" value="STKc_PknB_like"/>
    <property type="match status" value="1"/>
</dbReference>
<dbReference type="SMART" id="SM00220">
    <property type="entry name" value="S_TKc"/>
    <property type="match status" value="1"/>
</dbReference>
<name>A0ABW4SV73_9ACTN</name>
<dbReference type="Gene3D" id="3.30.200.20">
    <property type="entry name" value="Phosphorylase Kinase, domain 1"/>
    <property type="match status" value="1"/>
</dbReference>
<gene>
    <name evidence="10" type="ORF">ACFSKW_16465</name>
</gene>
<feature type="compositionally biased region" description="Low complexity" evidence="8">
    <location>
        <begin position="296"/>
        <end position="305"/>
    </location>
</feature>
<feature type="region of interest" description="Disordered" evidence="8">
    <location>
        <begin position="371"/>
        <end position="480"/>
    </location>
</feature>
<dbReference type="EC" id="2.7.11.1" evidence="1"/>
<evidence type="ECO:0000256" key="6">
    <source>
        <dbReference type="ARBA" id="ARBA00022840"/>
    </source>
</evidence>
<organism evidence="10 11">
    <name type="scientific">Nonomuraea mangrovi</name>
    <dbReference type="NCBI Taxonomy" id="2316207"/>
    <lineage>
        <taxon>Bacteria</taxon>
        <taxon>Bacillati</taxon>
        <taxon>Actinomycetota</taxon>
        <taxon>Actinomycetes</taxon>
        <taxon>Streptosporangiales</taxon>
        <taxon>Streptosporangiaceae</taxon>
        <taxon>Nonomuraea</taxon>
    </lineage>
</organism>
<feature type="binding site" evidence="7">
    <location>
        <position position="43"/>
    </location>
    <ligand>
        <name>ATP</name>
        <dbReference type="ChEBI" id="CHEBI:30616"/>
    </ligand>
</feature>
<dbReference type="PROSITE" id="PS50011">
    <property type="entry name" value="PROTEIN_KINASE_DOM"/>
    <property type="match status" value="1"/>
</dbReference>
<dbReference type="Gene3D" id="1.10.510.10">
    <property type="entry name" value="Transferase(Phosphotransferase) domain 1"/>
    <property type="match status" value="1"/>
</dbReference>
<comment type="caution">
    <text evidence="10">The sequence shown here is derived from an EMBL/GenBank/DDBJ whole genome shotgun (WGS) entry which is preliminary data.</text>
</comment>
<keyword evidence="6 7" id="KW-0067">ATP-binding</keyword>
<dbReference type="InterPro" id="IPR008271">
    <property type="entry name" value="Ser/Thr_kinase_AS"/>
</dbReference>
<feature type="domain" description="Protein kinase" evidence="9">
    <location>
        <begin position="14"/>
        <end position="273"/>
    </location>
</feature>
<reference evidence="11" key="1">
    <citation type="journal article" date="2019" name="Int. J. Syst. Evol. Microbiol.">
        <title>The Global Catalogue of Microorganisms (GCM) 10K type strain sequencing project: providing services to taxonomists for standard genome sequencing and annotation.</title>
        <authorList>
            <consortium name="The Broad Institute Genomics Platform"/>
            <consortium name="The Broad Institute Genome Sequencing Center for Infectious Disease"/>
            <person name="Wu L."/>
            <person name="Ma J."/>
        </authorList>
    </citation>
    <scope>NUCLEOTIDE SEQUENCE [LARGE SCALE GENOMIC DNA]</scope>
    <source>
        <strain evidence="11">ICMP 6774ER</strain>
    </source>
</reference>
<keyword evidence="5 10" id="KW-0418">Kinase</keyword>
<dbReference type="PROSITE" id="PS00107">
    <property type="entry name" value="PROTEIN_KINASE_ATP"/>
    <property type="match status" value="1"/>
</dbReference>
<evidence type="ECO:0000259" key="9">
    <source>
        <dbReference type="PROSITE" id="PS50011"/>
    </source>
</evidence>
<dbReference type="SUPFAM" id="SSF56112">
    <property type="entry name" value="Protein kinase-like (PK-like)"/>
    <property type="match status" value="1"/>
</dbReference>
<feature type="compositionally biased region" description="Basic and acidic residues" evidence="8">
    <location>
        <begin position="466"/>
        <end position="480"/>
    </location>
</feature>
<keyword evidence="4 7" id="KW-0547">Nucleotide-binding</keyword>
<evidence type="ECO:0000256" key="3">
    <source>
        <dbReference type="ARBA" id="ARBA00022679"/>
    </source>
</evidence>
<dbReference type="Proteomes" id="UP001597368">
    <property type="component" value="Unassembled WGS sequence"/>
</dbReference>
<evidence type="ECO:0000256" key="7">
    <source>
        <dbReference type="PROSITE-ProRule" id="PRU10141"/>
    </source>
</evidence>
<dbReference type="InterPro" id="IPR011009">
    <property type="entry name" value="Kinase-like_dom_sf"/>
</dbReference>
<accession>A0ABW4SV73</accession>
<dbReference type="GO" id="GO:0016301">
    <property type="term" value="F:kinase activity"/>
    <property type="evidence" value="ECO:0007669"/>
    <property type="project" value="UniProtKB-KW"/>
</dbReference>
<evidence type="ECO:0000256" key="8">
    <source>
        <dbReference type="SAM" id="MobiDB-lite"/>
    </source>
</evidence>
<proteinExistence type="predicted"/>
<evidence type="ECO:0000256" key="2">
    <source>
        <dbReference type="ARBA" id="ARBA00022527"/>
    </source>
</evidence>
<dbReference type="PANTHER" id="PTHR43289">
    <property type="entry name" value="MITOGEN-ACTIVATED PROTEIN KINASE KINASE KINASE 20-RELATED"/>
    <property type="match status" value="1"/>
</dbReference>
<evidence type="ECO:0000256" key="1">
    <source>
        <dbReference type="ARBA" id="ARBA00012513"/>
    </source>
</evidence>
<dbReference type="EMBL" id="JBHUFV010000023">
    <property type="protein sequence ID" value="MFD1933069.1"/>
    <property type="molecule type" value="Genomic_DNA"/>
</dbReference>
<dbReference type="InterPro" id="IPR000719">
    <property type="entry name" value="Prot_kinase_dom"/>
</dbReference>
<dbReference type="PROSITE" id="PS00108">
    <property type="entry name" value="PROTEIN_KINASE_ST"/>
    <property type="match status" value="1"/>
</dbReference>
<evidence type="ECO:0000256" key="4">
    <source>
        <dbReference type="ARBA" id="ARBA00022741"/>
    </source>
</evidence>
<dbReference type="RefSeq" id="WP_379573115.1">
    <property type="nucleotide sequence ID" value="NZ_JBHUFV010000023.1"/>
</dbReference>
<sequence length="593" mass="61760">MATGGSEESLGSRYVLVEEIGAGGMGTVWRARSRDSGEIVAVKLLRDGLAGDQDLVLRFVQERNVMRALRHPNVVTVRDFVIEGERLALVMDLVEGGDLRALLQRSGTLPQAAAAELMAQVADALAAAHALDIVHRDVKPGNVLIDAATGQARLTDFGVARIVHGPGLTQTTSVIGTPTYLAPEVADGSAPTHAVDVYAVGLILYELVAGRPPFVGEHPMALLRQHASATPRRLPGMADALWAVVAACVAKNPAERPGAAQVATALRTAAPSLEGLPALPRVARQEPPSATSEPLPVSAASASGAPVPPVAPGSPGGASRPLVSAEETVASARRGPSRRPLTVALAAVAALALSAAAVAFVAPWRAPEAVANAPGASGGSTADSKTDVGTEATTPPPPVVTTETKQDKTGRNPPDRSETTKVAEARPPQDHDEKETDTEQVKTTKEQPPETPRPEETTFVDGEPVGGDRPDGSAKPDWKCRPWISAGPGTDVEMSPCIAVKGDTILLKGKLRGPTRVLSDIHVQVYDTVAERVVSRPFICKGRPLPGGGGIVHCGPHAATVAQSGATLDVRQRWRRTGTITWAGGRESPTIIW</sequence>
<dbReference type="PANTHER" id="PTHR43289:SF6">
    <property type="entry name" value="SERINE_THREONINE-PROTEIN KINASE NEKL-3"/>
    <property type="match status" value="1"/>
</dbReference>
<keyword evidence="3" id="KW-0808">Transferase</keyword>
<dbReference type="InterPro" id="IPR017441">
    <property type="entry name" value="Protein_kinase_ATP_BS"/>
</dbReference>
<evidence type="ECO:0000256" key="5">
    <source>
        <dbReference type="ARBA" id="ARBA00022777"/>
    </source>
</evidence>